<dbReference type="CDD" id="cd00085">
    <property type="entry name" value="HNHc"/>
    <property type="match status" value="1"/>
</dbReference>
<dbReference type="Pfam" id="PF01844">
    <property type="entry name" value="HNH"/>
    <property type="match status" value="1"/>
</dbReference>
<dbReference type="InterPro" id="IPR002711">
    <property type="entry name" value="HNH"/>
</dbReference>
<reference evidence="3 4" key="1">
    <citation type="submission" date="2020-02" db="EMBL/GenBank/DDBJ databases">
        <title>Draft genome sequence of Rhizobium tropici.</title>
        <authorList>
            <person name="Khayi S."/>
            <person name="Jemo M."/>
        </authorList>
    </citation>
    <scope>NUCLEOTIDE SEQUENCE [LARGE SCALE GENOMIC DNA]</scope>
    <source>
        <strain evidence="3 4">A12</strain>
    </source>
</reference>
<dbReference type="EMBL" id="JAADZA010000025">
    <property type="protein sequence ID" value="NEV13329.1"/>
    <property type="molecule type" value="Genomic_DNA"/>
</dbReference>
<organism evidence="3 4">
    <name type="scientific">Rhizobium tropici</name>
    <dbReference type="NCBI Taxonomy" id="398"/>
    <lineage>
        <taxon>Bacteria</taxon>
        <taxon>Pseudomonadati</taxon>
        <taxon>Pseudomonadota</taxon>
        <taxon>Alphaproteobacteria</taxon>
        <taxon>Hyphomicrobiales</taxon>
        <taxon>Rhizobiaceae</taxon>
        <taxon>Rhizobium/Agrobacterium group</taxon>
        <taxon>Rhizobium</taxon>
    </lineage>
</organism>
<feature type="domain" description="HNH nuclease" evidence="2">
    <location>
        <begin position="9"/>
        <end position="71"/>
    </location>
</feature>
<protein>
    <submittedName>
        <fullName evidence="3">HNH endonuclease</fullName>
    </submittedName>
</protein>
<accession>A0A6P1C7Z0</accession>
<proteinExistence type="predicted"/>
<dbReference type="Proteomes" id="UP000471190">
    <property type="component" value="Unassembled WGS sequence"/>
</dbReference>
<keyword evidence="3" id="KW-0378">Hydrolase</keyword>
<dbReference type="SMART" id="SM00507">
    <property type="entry name" value="HNHc"/>
    <property type="match status" value="1"/>
</dbReference>
<dbReference type="GO" id="GO:0003676">
    <property type="term" value="F:nucleic acid binding"/>
    <property type="evidence" value="ECO:0007669"/>
    <property type="project" value="InterPro"/>
</dbReference>
<evidence type="ECO:0000313" key="3">
    <source>
        <dbReference type="EMBL" id="NEV13329.1"/>
    </source>
</evidence>
<dbReference type="InterPro" id="IPR003615">
    <property type="entry name" value="HNH_nuc"/>
</dbReference>
<keyword evidence="3" id="KW-0540">Nuclease</keyword>
<evidence type="ECO:0000259" key="2">
    <source>
        <dbReference type="SMART" id="SM00507"/>
    </source>
</evidence>
<dbReference type="AlphaFoldDB" id="A0A6P1C7Z0"/>
<keyword evidence="3" id="KW-0255">Endonuclease</keyword>
<name>A0A6P1C7Z0_RHITR</name>
<comment type="caution">
    <text evidence="3">The sequence shown here is derived from an EMBL/GenBank/DDBJ whole genome shotgun (WGS) entry which is preliminary data.</text>
</comment>
<feature type="region of interest" description="Disordered" evidence="1">
    <location>
        <begin position="98"/>
        <end position="123"/>
    </location>
</feature>
<dbReference type="Gene3D" id="1.10.30.50">
    <property type="match status" value="1"/>
</dbReference>
<dbReference type="GO" id="GO:0008270">
    <property type="term" value="F:zinc ion binding"/>
    <property type="evidence" value="ECO:0007669"/>
    <property type="project" value="InterPro"/>
</dbReference>
<dbReference type="GO" id="GO:0004519">
    <property type="term" value="F:endonuclease activity"/>
    <property type="evidence" value="ECO:0007669"/>
    <property type="project" value="UniProtKB-KW"/>
</dbReference>
<gene>
    <name evidence="3" type="ORF">GXW80_20260</name>
</gene>
<sequence>MKTALKRRYLLTLFAKQDGKCCYCDRHVILSYRWRDQQRPDAATIEHLRRRADGGSNHPDNLAMACKECNDGRGPVDWLTYRSFKRGEISEFAKCFAPQPAPGARQSHHHQRESLDPASRPST</sequence>
<evidence type="ECO:0000313" key="4">
    <source>
        <dbReference type="Proteomes" id="UP000471190"/>
    </source>
</evidence>
<dbReference type="RefSeq" id="WP_015339762.1">
    <property type="nucleotide sequence ID" value="NZ_JACHBF010000008.1"/>
</dbReference>
<evidence type="ECO:0000256" key="1">
    <source>
        <dbReference type="SAM" id="MobiDB-lite"/>
    </source>
</evidence>